<gene>
    <name evidence="1" type="ORF">SCUD_LOCUS12372</name>
</gene>
<name>A0A183KBI6_9TREM</name>
<dbReference type="WBParaSite" id="SCUD_0001237701-mRNA-1">
    <property type="protein sequence ID" value="SCUD_0001237701-mRNA-1"/>
    <property type="gene ID" value="SCUD_0001237701"/>
</dbReference>
<dbReference type="EMBL" id="UZAK01035081">
    <property type="protein sequence ID" value="VDP48543.1"/>
    <property type="molecule type" value="Genomic_DNA"/>
</dbReference>
<evidence type="ECO:0000313" key="2">
    <source>
        <dbReference type="Proteomes" id="UP000279833"/>
    </source>
</evidence>
<evidence type="ECO:0000313" key="3">
    <source>
        <dbReference type="WBParaSite" id="SCUD_0001237701-mRNA-1"/>
    </source>
</evidence>
<sequence length="31" mass="3605">MELKLGELLPTIIKKVQVFINSCLRKILNIH</sequence>
<evidence type="ECO:0000313" key="1">
    <source>
        <dbReference type="EMBL" id="VDP48543.1"/>
    </source>
</evidence>
<keyword evidence="2" id="KW-1185">Reference proteome</keyword>
<reference evidence="1 2" key="2">
    <citation type="submission" date="2018-11" db="EMBL/GenBank/DDBJ databases">
        <authorList>
            <consortium name="Pathogen Informatics"/>
        </authorList>
    </citation>
    <scope>NUCLEOTIDE SEQUENCE [LARGE SCALE GENOMIC DNA]</scope>
    <source>
        <strain evidence="1">Dakar</strain>
        <strain evidence="2">Dakar, Senegal</strain>
    </source>
</reference>
<dbReference type="Proteomes" id="UP000279833">
    <property type="component" value="Unassembled WGS sequence"/>
</dbReference>
<reference evidence="3" key="1">
    <citation type="submission" date="2016-06" db="UniProtKB">
        <authorList>
            <consortium name="WormBaseParasite"/>
        </authorList>
    </citation>
    <scope>IDENTIFICATION</scope>
</reference>
<dbReference type="AlphaFoldDB" id="A0A183KBI6"/>
<accession>A0A183KBI6</accession>
<proteinExistence type="predicted"/>
<protein>
    <submittedName>
        <fullName evidence="1 3">Uncharacterized protein</fullName>
    </submittedName>
</protein>
<organism evidence="3">
    <name type="scientific">Schistosoma curassoni</name>
    <dbReference type="NCBI Taxonomy" id="6186"/>
    <lineage>
        <taxon>Eukaryota</taxon>
        <taxon>Metazoa</taxon>
        <taxon>Spiralia</taxon>
        <taxon>Lophotrochozoa</taxon>
        <taxon>Platyhelminthes</taxon>
        <taxon>Trematoda</taxon>
        <taxon>Digenea</taxon>
        <taxon>Strigeidida</taxon>
        <taxon>Schistosomatoidea</taxon>
        <taxon>Schistosomatidae</taxon>
        <taxon>Schistosoma</taxon>
    </lineage>
</organism>